<dbReference type="RefSeq" id="WP_168108241.1">
    <property type="nucleotide sequence ID" value="NZ_VTOX01000005.1"/>
</dbReference>
<accession>A0A7X6DH75</accession>
<gene>
    <name evidence="2" type="ORF">RAMLITH_14890</name>
</gene>
<feature type="signal peptide" evidence="1">
    <location>
        <begin position="1"/>
        <end position="24"/>
    </location>
</feature>
<protein>
    <submittedName>
        <fullName evidence="2">DUF885 domain-containing protein</fullName>
    </submittedName>
</protein>
<dbReference type="Proteomes" id="UP000521868">
    <property type="component" value="Unassembled WGS sequence"/>
</dbReference>
<dbReference type="InterPro" id="IPR010281">
    <property type="entry name" value="DUF885"/>
</dbReference>
<dbReference type="EMBL" id="VTOX01000005">
    <property type="protein sequence ID" value="NKE67109.1"/>
    <property type="molecule type" value="Genomic_DNA"/>
</dbReference>
<proteinExistence type="predicted"/>
<dbReference type="PANTHER" id="PTHR33361">
    <property type="entry name" value="GLR0591 PROTEIN"/>
    <property type="match status" value="1"/>
</dbReference>
<evidence type="ECO:0000313" key="2">
    <source>
        <dbReference type="EMBL" id="NKE67109.1"/>
    </source>
</evidence>
<name>A0A7X6DH75_9BURK</name>
<evidence type="ECO:0000313" key="3">
    <source>
        <dbReference type="Proteomes" id="UP000521868"/>
    </source>
</evidence>
<reference evidence="2 3" key="1">
    <citation type="journal article" date="2020" name="Nature">
        <title>Bacterial chemolithoautotrophy via manganese oxidation.</title>
        <authorList>
            <person name="Yu H."/>
            <person name="Leadbetter J.R."/>
        </authorList>
    </citation>
    <scope>NUCLEOTIDE SEQUENCE [LARGE SCALE GENOMIC DNA]</scope>
    <source>
        <strain evidence="2 3">RBP-1</strain>
    </source>
</reference>
<dbReference type="Pfam" id="PF05960">
    <property type="entry name" value="DUF885"/>
    <property type="match status" value="1"/>
</dbReference>
<feature type="chain" id="PRO_5031190223" evidence="1">
    <location>
        <begin position="25"/>
        <end position="590"/>
    </location>
</feature>
<organism evidence="2 3">
    <name type="scientific">Ramlibacter lithotrophicus</name>
    <dbReference type="NCBI Taxonomy" id="2606681"/>
    <lineage>
        <taxon>Bacteria</taxon>
        <taxon>Pseudomonadati</taxon>
        <taxon>Pseudomonadota</taxon>
        <taxon>Betaproteobacteria</taxon>
        <taxon>Burkholderiales</taxon>
        <taxon>Comamonadaceae</taxon>
        <taxon>Ramlibacter</taxon>
    </lineage>
</organism>
<evidence type="ECO:0000256" key="1">
    <source>
        <dbReference type="SAM" id="SignalP"/>
    </source>
</evidence>
<keyword evidence="3" id="KW-1185">Reference proteome</keyword>
<keyword evidence="1" id="KW-0732">Signal</keyword>
<comment type="caution">
    <text evidence="2">The sequence shown here is derived from an EMBL/GenBank/DDBJ whole genome shotgun (WGS) entry which is preliminary data.</text>
</comment>
<dbReference type="AlphaFoldDB" id="A0A7X6DH75"/>
<dbReference type="PANTHER" id="PTHR33361:SF2">
    <property type="entry name" value="DUF885 DOMAIN-CONTAINING PROTEIN"/>
    <property type="match status" value="1"/>
</dbReference>
<sequence length="590" mass="65470">MRRLLAAAALAVATAFAAPAPATADPQEAAALHALFERQWEANASRFPEDATYRGDLRFNDRLTDLSPEAIAAHDALVRQWLEEARAIRRERLDPADRLSLDLFTRQLALRAEQQAFAGYRTFMIGALGGAQNEFAGLMRLVPVRTALQAEQALQRMAAYPRLVDQQVDLMRRGMALGWVPARSVLERSLAQIDDQLAAPVESGPFSEPFRRLGSDIAPADQAALRARAHRAIADQVLPALRRLRAFIAGEYLGRAPANGALSGYPDGARVYEYLARRSTTTSLAPAEIHAIGQRELAAIRAEMDAIVMQVGFDRGFAAFVEHLNTDPRYFHRSPDELLAGYRAIAKRIDAELPRLFAQLPRAPYGVRAMPSFQGPDAAEYYEGPALDGTRAGFFNANTLGWRTRPTWKMATLTAHEAVPGHHLQIARSVELGALPQFRRAGGYTAFVEGWAVYAETLGREIGVYDDPYSLFGHLQWQAFRAARLVVDTGIHSQGWSRQQAIDFMVERTGMERGFVTSEVDRYTSIPGQALGYMIGKLKIAELRERAAQRLGSRFDVRRFHNAVIDQGALPLDVLERVIDDWIAEELARG</sequence>